<evidence type="ECO:0000313" key="2">
    <source>
        <dbReference type="Proteomes" id="UP001163321"/>
    </source>
</evidence>
<reference evidence="1 2" key="1">
    <citation type="journal article" date="2022" name="bioRxiv">
        <title>The genome of the oomycete Peronosclerospora sorghi, a cosmopolitan pathogen of maize and sorghum, is inflated with dispersed pseudogenes.</title>
        <authorList>
            <person name="Fletcher K."/>
            <person name="Martin F."/>
            <person name="Isakeit T."/>
            <person name="Cavanaugh K."/>
            <person name="Magill C."/>
            <person name="Michelmore R."/>
        </authorList>
    </citation>
    <scope>NUCLEOTIDE SEQUENCE [LARGE SCALE GENOMIC DNA]</scope>
    <source>
        <strain evidence="1">P6</strain>
    </source>
</reference>
<sequence>MPYKLRGIAASKKRKLDVFISDETITPTRKCSHDWLHKKKSNKGPPEHEAEALPLVDTATTRFLELLKQDARRLPPSLPMRSKHGTDGTKCLLETHHVEFQLPFKQLEIKHLDERQWVRRPPPFGKISRCVYVSTKMPIADFPVHKCTCYEETHKSMTKRTTMMAKNVKAQRDLAVKGRHPFSRPADEEKDQVMVYCGEACYNRMLFISCSDDTCSVPDPSLCSNRAIKRREIKSVRVEYISGAGFGLIANSKIQAGNFIIEYVGEVIDNEECRRRMRKYQEQGEVSSALMDEESICV</sequence>
<accession>A0ACC0W8K8</accession>
<protein>
    <submittedName>
        <fullName evidence="1">Uncharacterized protein</fullName>
    </submittedName>
</protein>
<dbReference type="Proteomes" id="UP001163321">
    <property type="component" value="Chromosome 3"/>
</dbReference>
<evidence type="ECO:0000313" key="1">
    <source>
        <dbReference type="EMBL" id="KAI9915160.1"/>
    </source>
</evidence>
<dbReference type="EMBL" id="CM047582">
    <property type="protein sequence ID" value="KAI9915160.1"/>
    <property type="molecule type" value="Genomic_DNA"/>
</dbReference>
<comment type="caution">
    <text evidence="1">The sequence shown here is derived from an EMBL/GenBank/DDBJ whole genome shotgun (WGS) entry which is preliminary data.</text>
</comment>
<name>A0ACC0W8K8_9STRA</name>
<gene>
    <name evidence="1" type="ORF">PsorP6_008180</name>
</gene>
<keyword evidence="2" id="KW-1185">Reference proteome</keyword>
<proteinExistence type="predicted"/>
<organism evidence="1 2">
    <name type="scientific">Peronosclerospora sorghi</name>
    <dbReference type="NCBI Taxonomy" id="230839"/>
    <lineage>
        <taxon>Eukaryota</taxon>
        <taxon>Sar</taxon>
        <taxon>Stramenopiles</taxon>
        <taxon>Oomycota</taxon>
        <taxon>Peronosporomycetes</taxon>
        <taxon>Peronosporales</taxon>
        <taxon>Peronosporaceae</taxon>
        <taxon>Peronosclerospora</taxon>
    </lineage>
</organism>